<gene>
    <name evidence="2" type="ORF">ER308_07220</name>
</gene>
<name>A0A411YDR5_9ACTN</name>
<accession>A0A411YDR5</accession>
<reference evidence="2 3" key="1">
    <citation type="submission" date="2019-01" db="EMBL/GenBank/DDBJ databases">
        <title>Egibacter rhizosphaerae EGI 80759T.</title>
        <authorList>
            <person name="Chen D.-D."/>
            <person name="Tian Y."/>
            <person name="Jiao J.-Y."/>
            <person name="Zhang X.-T."/>
            <person name="Zhang Y.-G."/>
            <person name="Zhang Y."/>
            <person name="Xiao M."/>
            <person name="Shu W.-S."/>
            <person name="Li W.-J."/>
        </authorList>
    </citation>
    <scope>NUCLEOTIDE SEQUENCE [LARGE SCALE GENOMIC DNA]</scope>
    <source>
        <strain evidence="2 3">EGI 80759</strain>
    </source>
</reference>
<dbReference type="KEGG" id="erz:ER308_07220"/>
<organism evidence="2 3">
    <name type="scientific">Egibacter rhizosphaerae</name>
    <dbReference type="NCBI Taxonomy" id="1670831"/>
    <lineage>
        <taxon>Bacteria</taxon>
        <taxon>Bacillati</taxon>
        <taxon>Actinomycetota</taxon>
        <taxon>Nitriliruptoria</taxon>
        <taxon>Egibacterales</taxon>
        <taxon>Egibacteraceae</taxon>
        <taxon>Egibacter</taxon>
    </lineage>
</organism>
<dbReference type="EMBL" id="CP036402">
    <property type="protein sequence ID" value="QBI19355.1"/>
    <property type="molecule type" value="Genomic_DNA"/>
</dbReference>
<dbReference type="RefSeq" id="WP_131154352.1">
    <property type="nucleotide sequence ID" value="NZ_CP036402.1"/>
</dbReference>
<keyword evidence="3" id="KW-1185">Reference proteome</keyword>
<dbReference type="AlphaFoldDB" id="A0A411YDR5"/>
<feature type="region of interest" description="Disordered" evidence="1">
    <location>
        <begin position="43"/>
        <end position="67"/>
    </location>
</feature>
<evidence type="ECO:0000256" key="1">
    <source>
        <dbReference type="SAM" id="MobiDB-lite"/>
    </source>
</evidence>
<protein>
    <recommendedName>
        <fullName evidence="4">Cell division protein ZapB</fullName>
    </recommendedName>
</protein>
<proteinExistence type="predicted"/>
<evidence type="ECO:0000313" key="2">
    <source>
        <dbReference type="EMBL" id="QBI19355.1"/>
    </source>
</evidence>
<evidence type="ECO:0008006" key="4">
    <source>
        <dbReference type="Google" id="ProtNLM"/>
    </source>
</evidence>
<sequence>MADAHKVIDRLADRIAKLETENAALKVDLADAVQALGELRRELQEQPVAESGEPVDVDQGDASEPPR</sequence>
<dbReference type="Proteomes" id="UP000291469">
    <property type="component" value="Chromosome"/>
</dbReference>
<evidence type="ECO:0000313" key="3">
    <source>
        <dbReference type="Proteomes" id="UP000291469"/>
    </source>
</evidence>